<organism evidence="7 8">
    <name type="scientific">Evansella vedderi</name>
    <dbReference type="NCBI Taxonomy" id="38282"/>
    <lineage>
        <taxon>Bacteria</taxon>
        <taxon>Bacillati</taxon>
        <taxon>Bacillota</taxon>
        <taxon>Bacilli</taxon>
        <taxon>Bacillales</taxon>
        <taxon>Bacillaceae</taxon>
        <taxon>Evansella</taxon>
    </lineage>
</organism>
<proteinExistence type="inferred from homology"/>
<dbReference type="Pfam" id="PF09680">
    <property type="entry name" value="YjcZ_2"/>
    <property type="match status" value="1"/>
</dbReference>
<keyword evidence="4 6" id="KW-1133">Transmembrane helix</keyword>
<protein>
    <submittedName>
        <fullName evidence="7">Uncharacterized protein (TIGR01732 family)</fullName>
    </submittedName>
</protein>
<evidence type="ECO:0000256" key="1">
    <source>
        <dbReference type="ARBA" id="ARBA00004167"/>
    </source>
</evidence>
<evidence type="ECO:0000256" key="2">
    <source>
        <dbReference type="ARBA" id="ARBA00010221"/>
    </source>
</evidence>
<keyword evidence="3 6" id="KW-0812">Transmembrane</keyword>
<dbReference type="RefSeq" id="WP_307328802.1">
    <property type="nucleotide sequence ID" value="NZ_JAUSUG010000017.1"/>
</dbReference>
<evidence type="ECO:0000256" key="3">
    <source>
        <dbReference type="ARBA" id="ARBA00022692"/>
    </source>
</evidence>
<comment type="caution">
    <text evidence="7">The sequence shown here is derived from an EMBL/GenBank/DDBJ whole genome shotgun (WGS) entry which is preliminary data.</text>
</comment>
<comment type="subcellular location">
    <subcellularLocation>
        <location evidence="1">Membrane</location>
        <topology evidence="1">Single-pass membrane protein</topology>
    </subcellularLocation>
</comment>
<evidence type="ECO:0000313" key="8">
    <source>
        <dbReference type="Proteomes" id="UP001230005"/>
    </source>
</evidence>
<dbReference type="NCBIfam" id="TIGR01732">
    <property type="entry name" value="tiny_TM_bacill"/>
    <property type="match status" value="1"/>
</dbReference>
<evidence type="ECO:0000313" key="7">
    <source>
        <dbReference type="EMBL" id="MDQ0256535.1"/>
    </source>
</evidence>
<sequence>MSHYYGGYGYGDPAAAWGCCPTHAAPGFAAPAAPVAPAGGFATGFALVLVLFILLVIIGAAWAA</sequence>
<keyword evidence="5 6" id="KW-0472">Membrane</keyword>
<dbReference type="InterPro" id="IPR010070">
    <property type="entry name" value="YjcZ-like"/>
</dbReference>
<dbReference type="EMBL" id="JAUSUG010000017">
    <property type="protein sequence ID" value="MDQ0256535.1"/>
    <property type="molecule type" value="Genomic_DNA"/>
</dbReference>
<comment type="similarity">
    <text evidence="2">Belongs to the SscA family.</text>
</comment>
<name>A0ABT9ZZZ2_9BACI</name>
<evidence type="ECO:0000256" key="5">
    <source>
        <dbReference type="ARBA" id="ARBA00023136"/>
    </source>
</evidence>
<dbReference type="Proteomes" id="UP001230005">
    <property type="component" value="Unassembled WGS sequence"/>
</dbReference>
<feature type="transmembrane region" description="Helical" evidence="6">
    <location>
        <begin position="41"/>
        <end position="63"/>
    </location>
</feature>
<evidence type="ECO:0000256" key="4">
    <source>
        <dbReference type="ARBA" id="ARBA00022989"/>
    </source>
</evidence>
<reference evidence="7 8" key="1">
    <citation type="submission" date="2023-07" db="EMBL/GenBank/DDBJ databases">
        <title>Genomic Encyclopedia of Type Strains, Phase IV (KMG-IV): sequencing the most valuable type-strain genomes for metagenomic binning, comparative biology and taxonomic classification.</title>
        <authorList>
            <person name="Goeker M."/>
        </authorList>
    </citation>
    <scope>NUCLEOTIDE SEQUENCE [LARGE SCALE GENOMIC DNA]</scope>
    <source>
        <strain evidence="7 8">DSM 9768</strain>
    </source>
</reference>
<evidence type="ECO:0000256" key="6">
    <source>
        <dbReference type="SAM" id="Phobius"/>
    </source>
</evidence>
<accession>A0ABT9ZZZ2</accession>
<keyword evidence="8" id="KW-1185">Reference proteome</keyword>
<gene>
    <name evidence="7" type="ORF">J2S74_003955</name>
</gene>